<dbReference type="RefSeq" id="WP_117432774.1">
    <property type="nucleotide sequence ID" value="NZ_BQLC01000024.1"/>
</dbReference>
<proteinExistence type="inferred from homology"/>
<reference evidence="7 8" key="1">
    <citation type="journal article" date="2018" name="Sci. Rep.">
        <title>Extensive genomic diversity among Mycobacterium marinum strains revealed by whole genome sequencing.</title>
        <authorList>
            <person name="Das S."/>
            <person name="Pettersson B.M."/>
            <person name="Behra P.R."/>
            <person name="Mallick A."/>
            <person name="Cheramie M."/>
            <person name="Ramesh M."/>
            <person name="Shirreff L."/>
            <person name="DuCote T."/>
            <person name="Dasgupta S."/>
            <person name="Ennis D.G."/>
            <person name="Kirsebom L.A."/>
        </authorList>
    </citation>
    <scope>NUCLEOTIDE SEQUENCE [LARGE SCALE GENOMIC DNA]</scope>
    <source>
        <strain evidence="7 8">Davis1</strain>
    </source>
</reference>
<evidence type="ECO:0000256" key="5">
    <source>
        <dbReference type="ARBA" id="ARBA00023014"/>
    </source>
</evidence>
<dbReference type="Pfam" id="PF10589">
    <property type="entry name" value="NADH_4Fe-4S"/>
    <property type="match status" value="1"/>
</dbReference>
<dbReference type="EC" id="1.6.5.11" evidence="7"/>
<evidence type="ECO:0000256" key="1">
    <source>
        <dbReference type="ARBA" id="ARBA00007523"/>
    </source>
</evidence>
<dbReference type="AlphaFoldDB" id="A0A3E2MSY7"/>
<dbReference type="InterPro" id="IPR011538">
    <property type="entry name" value="Nuo51_FMN-bd"/>
</dbReference>
<dbReference type="InterPro" id="IPR019575">
    <property type="entry name" value="Nuop51_4Fe4S-bd"/>
</dbReference>
<evidence type="ECO:0000256" key="3">
    <source>
        <dbReference type="ARBA" id="ARBA00022723"/>
    </source>
</evidence>
<dbReference type="PANTHER" id="PTHR43578:SF3">
    <property type="entry name" value="NADH-QUINONE OXIDOREDUCTASE SUBUNIT F"/>
    <property type="match status" value="1"/>
</dbReference>
<dbReference type="Gene3D" id="3.10.20.600">
    <property type="match status" value="1"/>
</dbReference>
<dbReference type="SUPFAM" id="SSF142984">
    <property type="entry name" value="Nqo1 middle domain-like"/>
    <property type="match status" value="1"/>
</dbReference>
<dbReference type="GO" id="GO:0046872">
    <property type="term" value="F:metal ion binding"/>
    <property type="evidence" value="ECO:0007669"/>
    <property type="project" value="UniProtKB-KW"/>
</dbReference>
<feature type="domain" description="NADH-ubiquinone oxidoreductase 51kDa subunit iron-sulphur binding" evidence="6">
    <location>
        <begin position="329"/>
        <end position="374"/>
    </location>
</feature>
<keyword evidence="7" id="KW-0560">Oxidoreductase</keyword>
<dbReference type="Gene3D" id="3.40.50.11540">
    <property type="entry name" value="NADH-ubiquinone oxidoreductase 51kDa subunit"/>
    <property type="match status" value="1"/>
</dbReference>
<dbReference type="PANTHER" id="PTHR43578">
    <property type="entry name" value="NADH-QUINONE OXIDOREDUCTASE SUBUNIT F"/>
    <property type="match status" value="1"/>
</dbReference>
<dbReference type="SMART" id="SM00928">
    <property type="entry name" value="NADH_4Fe-4S"/>
    <property type="match status" value="1"/>
</dbReference>
<keyword evidence="2" id="KW-0004">4Fe-4S</keyword>
<keyword evidence="3" id="KW-0479">Metal-binding</keyword>
<dbReference type="Gene3D" id="1.20.1440.230">
    <property type="entry name" value="NADH-ubiquinone oxidoreductase 51kDa subunit, iron-sulphur binding domain"/>
    <property type="match status" value="1"/>
</dbReference>
<dbReference type="Pfam" id="PF01512">
    <property type="entry name" value="Complex1_51K"/>
    <property type="match status" value="1"/>
</dbReference>
<evidence type="ECO:0000259" key="6">
    <source>
        <dbReference type="SMART" id="SM00928"/>
    </source>
</evidence>
<organism evidence="7 8">
    <name type="scientific">Mycobacterium marinum</name>
    <dbReference type="NCBI Taxonomy" id="1781"/>
    <lineage>
        <taxon>Bacteria</taxon>
        <taxon>Bacillati</taxon>
        <taxon>Actinomycetota</taxon>
        <taxon>Actinomycetes</taxon>
        <taxon>Mycobacteriales</taxon>
        <taxon>Mycobacteriaceae</taxon>
        <taxon>Mycobacterium</taxon>
        <taxon>Mycobacterium ulcerans group</taxon>
    </lineage>
</organism>
<comment type="similarity">
    <text evidence="1">Belongs to the complex I 51 kDa subunit family.</text>
</comment>
<evidence type="ECO:0000256" key="4">
    <source>
        <dbReference type="ARBA" id="ARBA00023004"/>
    </source>
</evidence>
<dbReference type="Proteomes" id="UP000257451">
    <property type="component" value="Unassembled WGS sequence"/>
</dbReference>
<keyword evidence="4" id="KW-0408">Iron</keyword>
<dbReference type="SUPFAM" id="SSF142019">
    <property type="entry name" value="Nqo1 FMN-binding domain-like"/>
    <property type="match status" value="1"/>
</dbReference>
<protein>
    <submittedName>
        <fullName evidence="7">NADH-quinone oxidoreductase subunit 1</fullName>
        <ecNumber evidence="7">1.6.5.11</ecNumber>
    </submittedName>
</protein>
<accession>A0A3E2MSY7</accession>
<dbReference type="InterPro" id="IPR037207">
    <property type="entry name" value="Nuop51_4Fe4S-bd_sf"/>
</dbReference>
<evidence type="ECO:0000313" key="8">
    <source>
        <dbReference type="Proteomes" id="UP000257451"/>
    </source>
</evidence>
<evidence type="ECO:0000313" key="7">
    <source>
        <dbReference type="EMBL" id="RFZ37907.1"/>
    </source>
</evidence>
<dbReference type="InterPro" id="IPR037225">
    <property type="entry name" value="Nuo51_FMN-bd_sf"/>
</dbReference>
<dbReference type="GO" id="GO:0051539">
    <property type="term" value="F:4 iron, 4 sulfur cluster binding"/>
    <property type="evidence" value="ECO:0007669"/>
    <property type="project" value="UniProtKB-KW"/>
</dbReference>
<dbReference type="EMBL" id="PEDF01000120">
    <property type="protein sequence ID" value="RFZ37907.1"/>
    <property type="molecule type" value="Genomic_DNA"/>
</dbReference>
<name>A0A3E2MSY7_MYCMR</name>
<dbReference type="SUPFAM" id="SSF140490">
    <property type="entry name" value="Nqo1C-terminal domain-like"/>
    <property type="match status" value="1"/>
</dbReference>
<comment type="caution">
    <text evidence="7">The sequence shown here is derived from an EMBL/GenBank/DDBJ whole genome shotgun (WGS) entry which is preliminary data.</text>
</comment>
<sequence length="445" mass="46719">MEALDIAFKATAWPGCPPRLLRVASSHADPQDHEDVAAYRAQGGHRPLGDTDELLREIDASGLLGRGGAAFPLAVKMRAVRDNCRRAGPAGGAVVIANGEEGEPASFKDRWLLRNRPHLVLDGLRLAAALVAATRAYVYVSDPESARSVERALAQLDPDAFGGIAVSVWAVPPGYVAGEETAAVRAINGGPVKPSDKPPRPFEYGVSGRPTLVSNVETLANLPYLHRHGASEYRALGTPSSPGTFLATITGAGRAPVLYELPYGLPFSELLALHAVAPTKVRGVLMGGYFAGLLNRGVLGTTLDHETMRRLGSGLGCGAISVITDDCPVAVAASVLSYFDRENAGQCGSCFNGTAAMAAVGGALRDFAATSEDIDRLRRWSVVLRGRGACATLDAATNAAATLLSQFPDEVARHLEGTCQDCSSRTGGAFRAERPYQATAPVRQP</sequence>
<dbReference type="GO" id="GO:0016491">
    <property type="term" value="F:oxidoreductase activity"/>
    <property type="evidence" value="ECO:0007669"/>
    <property type="project" value="UniProtKB-KW"/>
</dbReference>
<keyword evidence="5" id="KW-0411">Iron-sulfur</keyword>
<evidence type="ECO:0000256" key="2">
    <source>
        <dbReference type="ARBA" id="ARBA00022485"/>
    </source>
</evidence>
<gene>
    <name evidence="7" type="primary">nqo1</name>
    <name evidence="7" type="ORF">DAVIS_03734</name>
</gene>